<proteinExistence type="predicted"/>
<gene>
    <name evidence="2" type="ORF">FIBSPDRAFT_857304</name>
</gene>
<evidence type="ECO:0000313" key="3">
    <source>
        <dbReference type="Proteomes" id="UP000076532"/>
    </source>
</evidence>
<name>A0A166MS02_9AGAM</name>
<reference evidence="2 3" key="1">
    <citation type="journal article" date="2016" name="Mol. Biol. Evol.">
        <title>Comparative Genomics of Early-Diverging Mushroom-Forming Fungi Provides Insights into the Origins of Lignocellulose Decay Capabilities.</title>
        <authorList>
            <person name="Nagy L.G."/>
            <person name="Riley R."/>
            <person name="Tritt A."/>
            <person name="Adam C."/>
            <person name="Daum C."/>
            <person name="Floudas D."/>
            <person name="Sun H."/>
            <person name="Yadav J.S."/>
            <person name="Pangilinan J."/>
            <person name="Larsson K.H."/>
            <person name="Matsuura K."/>
            <person name="Barry K."/>
            <person name="Labutti K."/>
            <person name="Kuo R."/>
            <person name="Ohm R.A."/>
            <person name="Bhattacharya S.S."/>
            <person name="Shirouzu T."/>
            <person name="Yoshinaga Y."/>
            <person name="Martin F.M."/>
            <person name="Grigoriev I.V."/>
            <person name="Hibbett D.S."/>
        </authorList>
    </citation>
    <scope>NUCLEOTIDE SEQUENCE [LARGE SCALE GENOMIC DNA]</scope>
    <source>
        <strain evidence="2 3">CBS 109695</strain>
    </source>
</reference>
<evidence type="ECO:0008006" key="4">
    <source>
        <dbReference type="Google" id="ProtNLM"/>
    </source>
</evidence>
<keyword evidence="1" id="KW-0732">Signal</keyword>
<feature type="chain" id="PRO_5007877488" description="AMP-dependent synthetase/ligase domain-containing protein" evidence="1">
    <location>
        <begin position="25"/>
        <end position="71"/>
    </location>
</feature>
<dbReference type="EMBL" id="KV417527">
    <property type="protein sequence ID" value="KZP24252.1"/>
    <property type="molecule type" value="Genomic_DNA"/>
</dbReference>
<dbReference type="AlphaFoldDB" id="A0A166MS02"/>
<protein>
    <recommendedName>
        <fullName evidence="4">AMP-dependent synthetase/ligase domain-containing protein</fullName>
    </recommendedName>
</protein>
<evidence type="ECO:0000256" key="1">
    <source>
        <dbReference type="SAM" id="SignalP"/>
    </source>
</evidence>
<dbReference type="Proteomes" id="UP000076532">
    <property type="component" value="Unassembled WGS sequence"/>
</dbReference>
<feature type="signal peptide" evidence="1">
    <location>
        <begin position="1"/>
        <end position="24"/>
    </location>
</feature>
<sequence length="71" mass="7719">MPRGPHRALLAFSLWLGLARPGGSIILLSKCHVKATSWLSHRTIILLPKGGCPESLDIVMTSMPGCRVVRD</sequence>
<organism evidence="2 3">
    <name type="scientific">Athelia psychrophila</name>
    <dbReference type="NCBI Taxonomy" id="1759441"/>
    <lineage>
        <taxon>Eukaryota</taxon>
        <taxon>Fungi</taxon>
        <taxon>Dikarya</taxon>
        <taxon>Basidiomycota</taxon>
        <taxon>Agaricomycotina</taxon>
        <taxon>Agaricomycetes</taxon>
        <taxon>Agaricomycetidae</taxon>
        <taxon>Atheliales</taxon>
        <taxon>Atheliaceae</taxon>
        <taxon>Athelia</taxon>
    </lineage>
</organism>
<evidence type="ECO:0000313" key="2">
    <source>
        <dbReference type="EMBL" id="KZP24252.1"/>
    </source>
</evidence>
<feature type="non-terminal residue" evidence="2">
    <location>
        <position position="71"/>
    </location>
</feature>
<keyword evidence="3" id="KW-1185">Reference proteome</keyword>
<accession>A0A166MS02</accession>